<sequence length="289" mass="30742">MQTTITSRPARRPKKGKRPAGGILLALLVLLAAGGWAMWQQSSDPTTASDVNGYELLHDFGQVWSWTDPVLDGGAQMGQWSFRMDGQWTRGKAEWVAAALGVELASEADGLTYSGTRMNANPAYELQIWYTPTISTAVVGNAAATGSPVAAALTEDHSTEQVNAVVLLRFESGIDMQAIGDAVSGVEEEAKAQQLLYESGFAVRGTAKASDNRAASEAIVRKASAMERETYDDGHTRSVTYSTPQLHIGVDSGGARVNIQIAEVDGDANAEPEIVVGVPLITGDYRAEN</sequence>
<organism evidence="2 3">
    <name type="scientific">Paenibacillus phyllosphaerae</name>
    <dbReference type="NCBI Taxonomy" id="274593"/>
    <lineage>
        <taxon>Bacteria</taxon>
        <taxon>Bacillati</taxon>
        <taxon>Bacillota</taxon>
        <taxon>Bacilli</taxon>
        <taxon>Bacillales</taxon>
        <taxon>Paenibacillaceae</taxon>
        <taxon>Paenibacillus</taxon>
    </lineage>
</organism>
<dbReference type="Gene3D" id="3.30.360.40">
    <property type="entry name" value="YwmB-like"/>
    <property type="match status" value="1"/>
</dbReference>
<protein>
    <recommendedName>
        <fullName evidence="4">TATA-box binding protein</fullName>
    </recommendedName>
</protein>
<evidence type="ECO:0000313" key="2">
    <source>
        <dbReference type="EMBL" id="MBB3114712.1"/>
    </source>
</evidence>
<dbReference type="InterPro" id="IPR014794">
    <property type="entry name" value="DUF1779"/>
</dbReference>
<keyword evidence="1" id="KW-0472">Membrane</keyword>
<feature type="transmembrane region" description="Helical" evidence="1">
    <location>
        <begin position="20"/>
        <end position="39"/>
    </location>
</feature>
<evidence type="ECO:0008006" key="4">
    <source>
        <dbReference type="Google" id="ProtNLM"/>
    </source>
</evidence>
<evidence type="ECO:0000256" key="1">
    <source>
        <dbReference type="SAM" id="Phobius"/>
    </source>
</evidence>
<reference evidence="2 3" key="1">
    <citation type="submission" date="2020-08" db="EMBL/GenBank/DDBJ databases">
        <title>Genomic Encyclopedia of Type Strains, Phase III (KMG-III): the genomes of soil and plant-associated and newly described type strains.</title>
        <authorList>
            <person name="Whitman W."/>
        </authorList>
    </citation>
    <scope>NUCLEOTIDE SEQUENCE [LARGE SCALE GENOMIC DNA]</scope>
    <source>
        <strain evidence="2 3">CECT 5862</strain>
    </source>
</reference>
<keyword evidence="3" id="KW-1185">Reference proteome</keyword>
<name>A0A7W5B5D6_9BACL</name>
<dbReference type="Pfam" id="PF08680">
    <property type="entry name" value="DUF1779"/>
    <property type="match status" value="1"/>
</dbReference>
<accession>A0A7W5B5D6</accession>
<gene>
    <name evidence="2" type="ORF">FHS18_006855</name>
</gene>
<evidence type="ECO:0000313" key="3">
    <source>
        <dbReference type="Proteomes" id="UP000570361"/>
    </source>
</evidence>
<dbReference type="RefSeq" id="WP_183604724.1">
    <property type="nucleotide sequence ID" value="NZ_JACHXK010000040.1"/>
</dbReference>
<dbReference type="Proteomes" id="UP000570361">
    <property type="component" value="Unassembled WGS sequence"/>
</dbReference>
<dbReference type="EMBL" id="JACHXK010000040">
    <property type="protein sequence ID" value="MBB3114712.1"/>
    <property type="molecule type" value="Genomic_DNA"/>
</dbReference>
<keyword evidence="1" id="KW-0812">Transmembrane</keyword>
<comment type="caution">
    <text evidence="2">The sequence shown here is derived from an EMBL/GenBank/DDBJ whole genome shotgun (WGS) entry which is preliminary data.</text>
</comment>
<dbReference type="AlphaFoldDB" id="A0A7W5B5D6"/>
<proteinExistence type="predicted"/>
<keyword evidence="1" id="KW-1133">Transmembrane helix</keyword>